<keyword evidence="4 5" id="KW-0418">Kinase</keyword>
<protein>
    <recommendedName>
        <fullName evidence="5">Putative pyruvate, phosphate dikinase regulatory protein</fullName>
        <shortName evidence="5">PPDK regulatory protein</shortName>
        <ecNumber evidence="5">2.7.11.32</ecNumber>
        <ecNumber evidence="5">2.7.4.27</ecNumber>
    </recommendedName>
</protein>
<keyword evidence="6" id="KW-0670">Pyruvate</keyword>
<feature type="binding site" evidence="5">
    <location>
        <begin position="153"/>
        <end position="160"/>
    </location>
    <ligand>
        <name>ADP</name>
        <dbReference type="ChEBI" id="CHEBI:456216"/>
    </ligand>
</feature>
<dbReference type="EC" id="2.7.4.27" evidence="5"/>
<dbReference type="GO" id="GO:0016776">
    <property type="term" value="F:phosphotransferase activity, phosphate group as acceptor"/>
    <property type="evidence" value="ECO:0007669"/>
    <property type="project" value="UniProtKB-UniRule"/>
</dbReference>
<dbReference type="AlphaFoldDB" id="A0A2G1QSZ4"/>
<dbReference type="Pfam" id="PF03618">
    <property type="entry name" value="Kinase-PPPase"/>
    <property type="match status" value="1"/>
</dbReference>
<evidence type="ECO:0000256" key="2">
    <source>
        <dbReference type="ARBA" id="ARBA00022679"/>
    </source>
</evidence>
<keyword evidence="2 5" id="KW-0808">Transferase</keyword>
<evidence type="ECO:0000256" key="1">
    <source>
        <dbReference type="ARBA" id="ARBA00022527"/>
    </source>
</evidence>
<comment type="function">
    <text evidence="5">Bifunctional serine/threonine kinase and phosphorylase involved in the regulation of the pyruvate, phosphate dikinase (PPDK) by catalyzing its phosphorylation/dephosphorylation.</text>
</comment>
<dbReference type="PANTHER" id="PTHR31756">
    <property type="entry name" value="PYRUVATE, PHOSPHATE DIKINASE REGULATORY PROTEIN 1, CHLOROPLASTIC"/>
    <property type="match status" value="1"/>
</dbReference>
<reference evidence="6 7" key="1">
    <citation type="submission" date="2017-10" db="EMBL/GenBank/DDBJ databases">
        <title>Sedimentibacterium mangrovi gen. nov., sp. nov., a novel member of family Phyllobacteriacea isolated from mangrove sediment.</title>
        <authorList>
            <person name="Liao H."/>
            <person name="Tian Y."/>
        </authorList>
    </citation>
    <scope>NUCLEOTIDE SEQUENCE [LARGE SCALE GENOMIC DNA]</scope>
    <source>
        <strain evidence="6 7">X9-2-2</strain>
    </source>
</reference>
<dbReference type="GO" id="GO:0043531">
    <property type="term" value="F:ADP binding"/>
    <property type="evidence" value="ECO:0007669"/>
    <property type="project" value="UniProtKB-UniRule"/>
</dbReference>
<keyword evidence="3 5" id="KW-0547">Nucleotide-binding</keyword>
<evidence type="ECO:0000313" key="7">
    <source>
        <dbReference type="Proteomes" id="UP000221168"/>
    </source>
</evidence>
<proteinExistence type="inferred from homology"/>
<dbReference type="Proteomes" id="UP000221168">
    <property type="component" value="Unassembled WGS sequence"/>
</dbReference>
<dbReference type="GO" id="GO:0004674">
    <property type="term" value="F:protein serine/threonine kinase activity"/>
    <property type="evidence" value="ECO:0007669"/>
    <property type="project" value="UniProtKB-UniRule"/>
</dbReference>
<dbReference type="GO" id="GO:0005524">
    <property type="term" value="F:ATP binding"/>
    <property type="evidence" value="ECO:0007669"/>
    <property type="project" value="InterPro"/>
</dbReference>
<sequence>MNKPQSYFHLHLISDATGETLLAAGRAASAQYKNARAIEHIYPLIRTARQIERVLEEIDAEPGIVLYTVVDKELADLIDKGCAAMGLPCVSVLEPVLTVFQSYLGAPSARRVGAQHVLDAEYFRRIDALNFTMEHDDGQLTHDLDEADVVLLGISRTSKTPTSIYLANRGIKTANIPIVHGVPLPESLLLAKHPLIVGLVASAERISQVRENRVLGSSMAYNQGDYADRASIASELTYARQLLNRHGWPMIDVTRRSIEETAAAILALYNKPRQPA</sequence>
<comment type="caution">
    <text evidence="6">The sequence shown here is derived from an EMBL/GenBank/DDBJ whole genome shotgun (WGS) entry which is preliminary data.</text>
</comment>
<evidence type="ECO:0000256" key="4">
    <source>
        <dbReference type="ARBA" id="ARBA00022777"/>
    </source>
</evidence>
<dbReference type="EMBL" id="PDVP01000001">
    <property type="protein sequence ID" value="PHP68615.1"/>
    <property type="molecule type" value="Genomic_DNA"/>
</dbReference>
<comment type="similarity">
    <text evidence="5">Belongs to the pyruvate, phosphate/water dikinase regulatory protein family. PDRP subfamily.</text>
</comment>
<dbReference type="InterPro" id="IPR026565">
    <property type="entry name" value="PPDK_reg"/>
</dbReference>
<organism evidence="6 7">
    <name type="scientific">Zhengella mangrovi</name>
    <dbReference type="NCBI Taxonomy" id="1982044"/>
    <lineage>
        <taxon>Bacteria</taxon>
        <taxon>Pseudomonadati</taxon>
        <taxon>Pseudomonadota</taxon>
        <taxon>Alphaproteobacteria</taxon>
        <taxon>Hyphomicrobiales</taxon>
        <taxon>Notoacmeibacteraceae</taxon>
        <taxon>Zhengella</taxon>
    </lineage>
</organism>
<evidence type="ECO:0000256" key="5">
    <source>
        <dbReference type="HAMAP-Rule" id="MF_00921"/>
    </source>
</evidence>
<dbReference type="EC" id="2.7.11.32" evidence="5"/>
<dbReference type="HAMAP" id="MF_00921">
    <property type="entry name" value="PDRP"/>
    <property type="match status" value="1"/>
</dbReference>
<keyword evidence="7" id="KW-1185">Reference proteome</keyword>
<dbReference type="NCBIfam" id="NF003742">
    <property type="entry name" value="PRK05339.1"/>
    <property type="match status" value="1"/>
</dbReference>
<comment type="catalytic activity">
    <reaction evidence="5">
        <text>N(tele)-phospho-L-histidyl/L-threonyl-[pyruvate, phosphate dikinase] + ADP = N(tele)-phospho-L-histidyl/O-phospho-L-threonyl-[pyruvate, phosphate dikinase] + AMP + H(+)</text>
        <dbReference type="Rhea" id="RHEA:43692"/>
        <dbReference type="Rhea" id="RHEA-COMP:10650"/>
        <dbReference type="Rhea" id="RHEA-COMP:10651"/>
        <dbReference type="ChEBI" id="CHEBI:15378"/>
        <dbReference type="ChEBI" id="CHEBI:30013"/>
        <dbReference type="ChEBI" id="CHEBI:61977"/>
        <dbReference type="ChEBI" id="CHEBI:83586"/>
        <dbReference type="ChEBI" id="CHEBI:456215"/>
        <dbReference type="ChEBI" id="CHEBI:456216"/>
        <dbReference type="EC" id="2.7.11.32"/>
    </reaction>
</comment>
<gene>
    <name evidence="6" type="ORF">CSC94_01010</name>
</gene>
<name>A0A2G1QSZ4_9HYPH</name>
<accession>A0A2G1QSZ4</accession>
<dbReference type="InterPro" id="IPR005177">
    <property type="entry name" value="Kinase-pyrophosphorylase"/>
</dbReference>
<keyword evidence="1 5" id="KW-0723">Serine/threonine-protein kinase</keyword>
<dbReference type="OrthoDB" id="9782201at2"/>
<dbReference type="PANTHER" id="PTHR31756:SF3">
    <property type="entry name" value="PYRUVATE, PHOSPHATE DIKINASE REGULATORY PROTEIN 1, CHLOROPLASTIC"/>
    <property type="match status" value="1"/>
</dbReference>
<evidence type="ECO:0000256" key="3">
    <source>
        <dbReference type="ARBA" id="ARBA00022741"/>
    </source>
</evidence>
<evidence type="ECO:0000313" key="6">
    <source>
        <dbReference type="EMBL" id="PHP68615.1"/>
    </source>
</evidence>
<dbReference type="RefSeq" id="WP_099302854.1">
    <property type="nucleotide sequence ID" value="NZ_PDVP01000001.1"/>
</dbReference>
<comment type="catalytic activity">
    <reaction evidence="5">
        <text>N(tele)-phospho-L-histidyl/O-phospho-L-threonyl-[pyruvate, phosphate dikinase] + phosphate + H(+) = N(tele)-phospho-L-histidyl/L-threonyl-[pyruvate, phosphate dikinase] + diphosphate</text>
        <dbReference type="Rhea" id="RHEA:43696"/>
        <dbReference type="Rhea" id="RHEA-COMP:10650"/>
        <dbReference type="Rhea" id="RHEA-COMP:10651"/>
        <dbReference type="ChEBI" id="CHEBI:15378"/>
        <dbReference type="ChEBI" id="CHEBI:30013"/>
        <dbReference type="ChEBI" id="CHEBI:33019"/>
        <dbReference type="ChEBI" id="CHEBI:43474"/>
        <dbReference type="ChEBI" id="CHEBI:61977"/>
        <dbReference type="ChEBI" id="CHEBI:83586"/>
        <dbReference type="EC" id="2.7.4.27"/>
    </reaction>
</comment>